<feature type="compositionally biased region" description="Polar residues" evidence="1">
    <location>
        <begin position="70"/>
        <end position="98"/>
    </location>
</feature>
<feature type="region of interest" description="Disordered" evidence="1">
    <location>
        <begin position="111"/>
        <end position="136"/>
    </location>
</feature>
<evidence type="ECO:0000313" key="3">
    <source>
        <dbReference type="Proteomes" id="UP000002630"/>
    </source>
</evidence>
<feature type="compositionally biased region" description="Low complexity" evidence="1">
    <location>
        <begin position="416"/>
        <end position="436"/>
    </location>
</feature>
<dbReference type="InParanoid" id="D7FP91"/>
<feature type="compositionally biased region" description="Low complexity" evidence="1">
    <location>
        <begin position="498"/>
        <end position="517"/>
    </location>
</feature>
<feature type="region of interest" description="Disordered" evidence="1">
    <location>
        <begin position="56"/>
        <end position="98"/>
    </location>
</feature>
<reference evidence="2 3" key="1">
    <citation type="journal article" date="2010" name="Nature">
        <title>The Ectocarpus genome and the independent evolution of multicellularity in brown algae.</title>
        <authorList>
            <person name="Cock J.M."/>
            <person name="Sterck L."/>
            <person name="Rouze P."/>
            <person name="Scornet D."/>
            <person name="Allen A.E."/>
            <person name="Amoutzias G."/>
            <person name="Anthouard V."/>
            <person name="Artiguenave F."/>
            <person name="Aury J.M."/>
            <person name="Badger J.H."/>
            <person name="Beszteri B."/>
            <person name="Billiau K."/>
            <person name="Bonnet E."/>
            <person name="Bothwell J.H."/>
            <person name="Bowler C."/>
            <person name="Boyen C."/>
            <person name="Brownlee C."/>
            <person name="Carrano C.J."/>
            <person name="Charrier B."/>
            <person name="Cho G.Y."/>
            <person name="Coelho S.M."/>
            <person name="Collen J."/>
            <person name="Corre E."/>
            <person name="Da Silva C."/>
            <person name="Delage L."/>
            <person name="Delaroque N."/>
            <person name="Dittami S.M."/>
            <person name="Doulbeau S."/>
            <person name="Elias M."/>
            <person name="Farnham G."/>
            <person name="Gachon C.M."/>
            <person name="Gschloessl B."/>
            <person name="Heesch S."/>
            <person name="Jabbari K."/>
            <person name="Jubin C."/>
            <person name="Kawai H."/>
            <person name="Kimura K."/>
            <person name="Kloareg B."/>
            <person name="Kupper F.C."/>
            <person name="Lang D."/>
            <person name="Le Bail A."/>
            <person name="Leblanc C."/>
            <person name="Lerouge P."/>
            <person name="Lohr M."/>
            <person name="Lopez P.J."/>
            <person name="Martens C."/>
            <person name="Maumus F."/>
            <person name="Michel G."/>
            <person name="Miranda-Saavedra D."/>
            <person name="Morales J."/>
            <person name="Moreau H."/>
            <person name="Motomura T."/>
            <person name="Nagasato C."/>
            <person name="Napoli C.A."/>
            <person name="Nelson D.R."/>
            <person name="Nyvall-Collen P."/>
            <person name="Peters A.F."/>
            <person name="Pommier C."/>
            <person name="Potin P."/>
            <person name="Poulain J."/>
            <person name="Quesneville H."/>
            <person name="Read B."/>
            <person name="Rensing S.A."/>
            <person name="Ritter A."/>
            <person name="Rousvoal S."/>
            <person name="Samanta M."/>
            <person name="Samson G."/>
            <person name="Schroeder D.C."/>
            <person name="Segurens B."/>
            <person name="Strittmatter M."/>
            <person name="Tonon T."/>
            <person name="Tregear J.W."/>
            <person name="Valentin K."/>
            <person name="von Dassow P."/>
            <person name="Yamagishi T."/>
            <person name="Van de Peer Y."/>
            <person name="Wincker P."/>
        </authorList>
    </citation>
    <scope>NUCLEOTIDE SEQUENCE [LARGE SCALE GENOMIC DNA]</scope>
    <source>
        <strain evidence="3">Ec32 / CCAP1310/4</strain>
    </source>
</reference>
<feature type="compositionally biased region" description="Polar residues" evidence="1">
    <location>
        <begin position="331"/>
        <end position="343"/>
    </location>
</feature>
<dbReference type="OrthoDB" id="10373545at2759"/>
<feature type="compositionally biased region" description="Polar residues" evidence="1">
    <location>
        <begin position="254"/>
        <end position="266"/>
    </location>
</feature>
<sequence>MRVLKGRYKTQPRIAKSTSMSALHRLADPLMGYDSIEALAPKERTLRRESVERRLGQALASGNPGGQGRLLNTTRPSRTNNTVLGRSSSGGSIPQQTPMAISVNAVSLQDRRQRSIGSTAVQQRRGYRPGSRWERSKTQEIAVSPLLRLRASGGRRVKPTLRRKRVATMRSVNGWVKEADPASMRRQNSLDRRFIALREKRNRKPKGKRKDSRPLAHSSGATARDSRAFDGSTFLTEVETDVTTAELKLGVSTGDDTSAHGTSTTLAPAWGSPGSHSVGPLEARLTWQENEAGTSSRPCSEWQLLRRNEKSSSRPAKMLHSFENKVGSPLQLRQQHPPTSVASNDEPAAQLLLSENSGPGDRWRPPDRSSPRRSDTKEPHPSESRLALMHHRPSSKSWVHRRSLPSLLSNTTEPPSSLAGTSSTSTLTRGSPAAAAAGGGGAILRKRGRRRPSLDEPSGLMQQLDKNYAVTVGDTWGGGLSRRGAGKRRDEDDGGVEGVSAEAEAAGRGGTPSVVGCVGVGGDGATLTAAARPGSRGQGSTSSGRLLSSAIPKPLLYVGSGGGFRLRS</sequence>
<keyword evidence="3" id="KW-1185">Reference proteome</keyword>
<feature type="compositionally biased region" description="Basic and acidic residues" evidence="1">
    <location>
        <begin position="188"/>
        <end position="199"/>
    </location>
</feature>
<dbReference type="EMBL" id="FN649760">
    <property type="protein sequence ID" value="CBJ30352.1"/>
    <property type="molecule type" value="Genomic_DNA"/>
</dbReference>
<feature type="compositionally biased region" description="Low complexity" evidence="1">
    <location>
        <begin position="534"/>
        <end position="547"/>
    </location>
</feature>
<feature type="compositionally biased region" description="Basic residues" evidence="1">
    <location>
        <begin position="388"/>
        <end position="403"/>
    </location>
</feature>
<accession>D7FP91</accession>
<name>D7FP91_ECTSI</name>
<gene>
    <name evidence="2" type="ORF">Esi_0187_0053</name>
</gene>
<feature type="compositionally biased region" description="Basic and acidic residues" evidence="1">
    <location>
        <begin position="361"/>
        <end position="383"/>
    </location>
</feature>
<dbReference type="Proteomes" id="UP000002630">
    <property type="component" value="Unassembled WGS sequence"/>
</dbReference>
<feature type="region of interest" description="Disordered" evidence="1">
    <location>
        <begin position="178"/>
        <end position="225"/>
    </location>
</feature>
<protein>
    <submittedName>
        <fullName evidence="2">Uncharacterized protein</fullName>
    </submittedName>
</protein>
<feature type="region of interest" description="Disordered" evidence="1">
    <location>
        <begin position="252"/>
        <end position="277"/>
    </location>
</feature>
<dbReference type="AlphaFoldDB" id="D7FP91"/>
<proteinExistence type="predicted"/>
<feature type="region of interest" description="Disordered" evidence="1">
    <location>
        <begin position="289"/>
        <end position="547"/>
    </location>
</feature>
<feature type="compositionally biased region" description="Polar residues" evidence="1">
    <location>
        <begin position="406"/>
        <end position="415"/>
    </location>
</feature>
<organism evidence="2 3">
    <name type="scientific">Ectocarpus siliculosus</name>
    <name type="common">Brown alga</name>
    <name type="synonym">Conferva siliculosa</name>
    <dbReference type="NCBI Taxonomy" id="2880"/>
    <lineage>
        <taxon>Eukaryota</taxon>
        <taxon>Sar</taxon>
        <taxon>Stramenopiles</taxon>
        <taxon>Ochrophyta</taxon>
        <taxon>PX clade</taxon>
        <taxon>Phaeophyceae</taxon>
        <taxon>Ectocarpales</taxon>
        <taxon>Ectocarpaceae</taxon>
        <taxon>Ectocarpus</taxon>
    </lineage>
</organism>
<feature type="compositionally biased region" description="Basic residues" evidence="1">
    <location>
        <begin position="200"/>
        <end position="211"/>
    </location>
</feature>
<evidence type="ECO:0000256" key="1">
    <source>
        <dbReference type="SAM" id="MobiDB-lite"/>
    </source>
</evidence>
<evidence type="ECO:0000313" key="2">
    <source>
        <dbReference type="EMBL" id="CBJ30352.1"/>
    </source>
</evidence>
<feature type="compositionally biased region" description="Polar residues" evidence="1">
    <location>
        <begin position="289"/>
        <end position="298"/>
    </location>
</feature>